<dbReference type="AlphaFoldDB" id="A0A6B2H217"/>
<dbReference type="PROSITE" id="PS51257">
    <property type="entry name" value="PROKAR_LIPOPROTEIN"/>
    <property type="match status" value="1"/>
</dbReference>
<protein>
    <recommendedName>
        <fullName evidence="3">Lipoprotein</fullName>
    </recommendedName>
</protein>
<reference evidence="1 2" key="1">
    <citation type="submission" date="2020-01" db="EMBL/GenBank/DDBJ databases">
        <authorList>
            <person name="Kim M.K."/>
        </authorList>
    </citation>
    <scope>NUCLEOTIDE SEQUENCE [LARGE SCALE GENOMIC DNA]</scope>
    <source>
        <strain evidence="1 2">BT213</strain>
    </source>
</reference>
<accession>A0A6B2H217</accession>
<dbReference type="EMBL" id="JAAEAA010000024">
    <property type="protein sequence ID" value="NDK57309.1"/>
    <property type="molecule type" value="Genomic_DNA"/>
</dbReference>
<name>A0A6B2H217_9BACT</name>
<keyword evidence="2" id="KW-1185">Reference proteome</keyword>
<comment type="caution">
    <text evidence="1">The sequence shown here is derived from an EMBL/GenBank/DDBJ whole genome shotgun (WGS) entry which is preliminary data.</text>
</comment>
<dbReference type="RefSeq" id="WP_162347371.1">
    <property type="nucleotide sequence ID" value="NZ_JAAEAA010000024.1"/>
</dbReference>
<evidence type="ECO:0000313" key="1">
    <source>
        <dbReference type="EMBL" id="NDK57309.1"/>
    </source>
</evidence>
<proteinExistence type="predicted"/>
<dbReference type="Proteomes" id="UP000478546">
    <property type="component" value="Unassembled WGS sequence"/>
</dbReference>
<organism evidence="1 2">
    <name type="scientific">Pontibacter fetidus</name>
    <dbReference type="NCBI Taxonomy" id="2700082"/>
    <lineage>
        <taxon>Bacteria</taxon>
        <taxon>Pseudomonadati</taxon>
        <taxon>Bacteroidota</taxon>
        <taxon>Cytophagia</taxon>
        <taxon>Cytophagales</taxon>
        <taxon>Hymenobacteraceae</taxon>
        <taxon>Pontibacter</taxon>
    </lineage>
</organism>
<sequence>MKKLLVIGIYIMLLSACSKTQQPETIDVQKDKPVAETDSVEVTPESASNVKVIKQNIKQHPFSDPASNDIFTVTLAGDSVLTADVTFEIKNSEGQLLHFETFKADFLLNYGVPENATKAQMEAFILNRIDTFFADDNFKSPAITADMTYDTNFGDKAIWDDIKGDKTAIGFYYLLGKEDGRWIAYSKSQKKVVLYFNCC</sequence>
<evidence type="ECO:0000313" key="2">
    <source>
        <dbReference type="Proteomes" id="UP000478546"/>
    </source>
</evidence>
<gene>
    <name evidence="1" type="ORF">GWO68_15405</name>
</gene>
<evidence type="ECO:0008006" key="3">
    <source>
        <dbReference type="Google" id="ProtNLM"/>
    </source>
</evidence>